<evidence type="ECO:0000259" key="1">
    <source>
        <dbReference type="Pfam" id="PF17919"/>
    </source>
</evidence>
<comment type="caution">
    <text evidence="2">The sequence shown here is derived from an EMBL/GenBank/DDBJ whole genome shotgun (WGS) entry which is preliminary data.</text>
</comment>
<evidence type="ECO:0000313" key="3">
    <source>
        <dbReference type="Proteomes" id="UP000288805"/>
    </source>
</evidence>
<accession>A0A438IK11</accession>
<proteinExistence type="predicted"/>
<feature type="domain" description="Reverse transcriptase/retrotransposon-derived protein RNase H-like" evidence="1">
    <location>
        <begin position="122"/>
        <end position="215"/>
    </location>
</feature>
<name>A0A438IK11_VITVI</name>
<dbReference type="PANTHER" id="PTHR48475:SF1">
    <property type="entry name" value="RNASE H TYPE-1 DOMAIN-CONTAINING PROTEIN"/>
    <property type="match status" value="1"/>
</dbReference>
<dbReference type="InterPro" id="IPR043128">
    <property type="entry name" value="Rev_trsase/Diguanyl_cyclase"/>
</dbReference>
<dbReference type="AlphaFoldDB" id="A0A438IK11"/>
<dbReference type="InterPro" id="IPR041577">
    <property type="entry name" value="RT_RNaseH_2"/>
</dbReference>
<reference evidence="2 3" key="1">
    <citation type="journal article" date="2018" name="PLoS Genet.">
        <title>Population sequencing reveals clonal diversity and ancestral inbreeding in the grapevine cultivar Chardonnay.</title>
        <authorList>
            <person name="Roach M.J."/>
            <person name="Johnson D.L."/>
            <person name="Bohlmann J."/>
            <person name="van Vuuren H.J."/>
            <person name="Jones S.J."/>
            <person name="Pretorius I.S."/>
            <person name="Schmidt S.A."/>
            <person name="Borneman A.R."/>
        </authorList>
    </citation>
    <scope>NUCLEOTIDE SEQUENCE [LARGE SCALE GENOMIC DNA]</scope>
    <source>
        <strain evidence="3">cv. Chardonnay</strain>
        <tissue evidence="2">Leaf</tissue>
    </source>
</reference>
<dbReference type="SUPFAM" id="SSF56672">
    <property type="entry name" value="DNA/RNA polymerases"/>
    <property type="match status" value="1"/>
</dbReference>
<dbReference type="Pfam" id="PF17919">
    <property type="entry name" value="RT_RNaseH_2"/>
    <property type="match status" value="1"/>
</dbReference>
<dbReference type="InterPro" id="IPR043502">
    <property type="entry name" value="DNA/RNA_pol_sf"/>
</dbReference>
<dbReference type="PANTHER" id="PTHR48475">
    <property type="entry name" value="RIBONUCLEASE H"/>
    <property type="match status" value="1"/>
</dbReference>
<sequence>MLKRNKDIFTWTHSNIPGIHLSVASHKLNISPTSQLVRQKVQRFHPDSETRAEHIQHLEKAFHLMRAYNMKLNPTKCVFGVSARKFFRVYGHFTALGCFIARFTGKLRHFFLTLRGVSTFCWIDKCEQALGAVKRYLTKPPILSSPKSGEELYMYLVVSDYAFSTIMFHQIQDKEKMLVYYVSKAMVDIETRYSQVEQTALALKDVARKLRPYFQAH</sequence>
<organism evidence="2 3">
    <name type="scientific">Vitis vinifera</name>
    <name type="common">Grape</name>
    <dbReference type="NCBI Taxonomy" id="29760"/>
    <lineage>
        <taxon>Eukaryota</taxon>
        <taxon>Viridiplantae</taxon>
        <taxon>Streptophyta</taxon>
        <taxon>Embryophyta</taxon>
        <taxon>Tracheophyta</taxon>
        <taxon>Spermatophyta</taxon>
        <taxon>Magnoliopsida</taxon>
        <taxon>eudicotyledons</taxon>
        <taxon>Gunneridae</taxon>
        <taxon>Pentapetalae</taxon>
        <taxon>rosids</taxon>
        <taxon>Vitales</taxon>
        <taxon>Vitaceae</taxon>
        <taxon>Viteae</taxon>
        <taxon>Vitis</taxon>
    </lineage>
</organism>
<evidence type="ECO:0000313" key="2">
    <source>
        <dbReference type="EMBL" id="RVW97037.1"/>
    </source>
</evidence>
<gene>
    <name evidence="2" type="ORF">CK203_032390</name>
</gene>
<dbReference type="Proteomes" id="UP000288805">
    <property type="component" value="Unassembled WGS sequence"/>
</dbReference>
<dbReference type="Gene3D" id="3.30.70.270">
    <property type="match status" value="1"/>
</dbReference>
<dbReference type="EMBL" id="QGNW01000104">
    <property type="protein sequence ID" value="RVW97037.1"/>
    <property type="molecule type" value="Genomic_DNA"/>
</dbReference>
<protein>
    <recommendedName>
        <fullName evidence="1">Reverse transcriptase/retrotransposon-derived protein RNase H-like domain-containing protein</fullName>
    </recommendedName>
</protein>